<dbReference type="AlphaFoldDB" id="A0A7W7U7R7"/>
<feature type="compositionally biased region" description="Pro residues" evidence="1">
    <location>
        <begin position="1"/>
        <end position="16"/>
    </location>
</feature>
<gene>
    <name evidence="2" type="ORF">GGE06_007183</name>
</gene>
<sequence length="45" mass="4717">MTTTPTPPATPVPPSTPATDDFARTTRKLCFTALGVVGVVLQLMD</sequence>
<evidence type="ECO:0000313" key="2">
    <source>
        <dbReference type="EMBL" id="MBB4986216.1"/>
    </source>
</evidence>
<dbReference type="EMBL" id="JACHJY010000012">
    <property type="protein sequence ID" value="MBB4986216.1"/>
    <property type="molecule type" value="Genomic_DNA"/>
</dbReference>
<dbReference type="Proteomes" id="UP000582643">
    <property type="component" value="Unassembled WGS sequence"/>
</dbReference>
<protein>
    <submittedName>
        <fullName evidence="2">Uncharacterized protein</fullName>
    </submittedName>
</protein>
<evidence type="ECO:0000256" key="1">
    <source>
        <dbReference type="SAM" id="MobiDB-lite"/>
    </source>
</evidence>
<reference evidence="2 3" key="1">
    <citation type="submission" date="2020-08" db="EMBL/GenBank/DDBJ databases">
        <title>Genomic Encyclopedia of Type Strains, Phase III (KMG-III): the genomes of soil and plant-associated and newly described type strains.</title>
        <authorList>
            <person name="Whitman W."/>
        </authorList>
    </citation>
    <scope>NUCLEOTIDE SEQUENCE [LARGE SCALE GENOMIC DNA]</scope>
    <source>
        <strain evidence="2 3">SFB5A</strain>
    </source>
</reference>
<dbReference type="RefSeq" id="WP_184932709.1">
    <property type="nucleotide sequence ID" value="NZ_JACHJY010000012.1"/>
</dbReference>
<name>A0A7W7U7R7_9ACTN</name>
<evidence type="ECO:0000313" key="3">
    <source>
        <dbReference type="Proteomes" id="UP000582643"/>
    </source>
</evidence>
<keyword evidence="3" id="KW-1185">Reference proteome</keyword>
<comment type="caution">
    <text evidence="2">The sequence shown here is derived from an EMBL/GenBank/DDBJ whole genome shotgun (WGS) entry which is preliminary data.</text>
</comment>
<proteinExistence type="predicted"/>
<organism evidence="2 3">
    <name type="scientific">Streptomyces nymphaeiformis</name>
    <dbReference type="NCBI Taxonomy" id="2663842"/>
    <lineage>
        <taxon>Bacteria</taxon>
        <taxon>Bacillati</taxon>
        <taxon>Actinomycetota</taxon>
        <taxon>Actinomycetes</taxon>
        <taxon>Kitasatosporales</taxon>
        <taxon>Streptomycetaceae</taxon>
        <taxon>Streptomyces</taxon>
    </lineage>
</organism>
<accession>A0A7W7U7R7</accession>
<feature type="region of interest" description="Disordered" evidence="1">
    <location>
        <begin position="1"/>
        <end position="21"/>
    </location>
</feature>